<feature type="coiled-coil region" evidence="2">
    <location>
        <begin position="154"/>
        <end position="181"/>
    </location>
</feature>
<proteinExistence type="inferred from homology"/>
<protein>
    <recommendedName>
        <fullName evidence="4">Autophagy-related protein 16 domain-containing protein</fullName>
    </recommendedName>
</protein>
<comment type="similarity">
    <text evidence="1">Belongs to the ATG16 family.</text>
</comment>
<evidence type="ECO:0000313" key="6">
    <source>
        <dbReference type="Proteomes" id="UP000664132"/>
    </source>
</evidence>
<dbReference type="CDD" id="cd22887">
    <property type="entry name" value="Atg16_CCD"/>
    <property type="match status" value="1"/>
</dbReference>
<evidence type="ECO:0000256" key="2">
    <source>
        <dbReference type="SAM" id="Coils"/>
    </source>
</evidence>
<dbReference type="Proteomes" id="UP000664132">
    <property type="component" value="Unassembled WGS sequence"/>
</dbReference>
<dbReference type="AlphaFoldDB" id="A0A8H8BVG7"/>
<evidence type="ECO:0000259" key="4">
    <source>
        <dbReference type="Pfam" id="PF08614"/>
    </source>
</evidence>
<keyword evidence="6" id="KW-1185">Reference proteome</keyword>
<dbReference type="InterPro" id="IPR013923">
    <property type="entry name" value="Autophagy-rel_prot_16_dom"/>
</dbReference>
<gene>
    <name evidence="5" type="ORF">IFR04_001751</name>
</gene>
<dbReference type="Gene3D" id="1.20.5.170">
    <property type="match status" value="1"/>
</dbReference>
<evidence type="ECO:0000256" key="1">
    <source>
        <dbReference type="ARBA" id="ARBA00005331"/>
    </source>
</evidence>
<dbReference type="Pfam" id="PF08614">
    <property type="entry name" value="ATG16"/>
    <property type="match status" value="1"/>
</dbReference>
<feature type="compositionally biased region" description="Polar residues" evidence="3">
    <location>
        <begin position="68"/>
        <end position="77"/>
    </location>
</feature>
<evidence type="ECO:0000256" key="3">
    <source>
        <dbReference type="SAM" id="MobiDB-lite"/>
    </source>
</evidence>
<accession>A0A8H8BVG7</accession>
<sequence length="200" mass="23051">MTSWRDEYIQALQDRDVREQASYQKLDADLIAAFTNLLDRTAELEADKASNLWSSPPQPPDSKARDSPQPTGTNDGTGQLRRDLAEALRSNGQLQTRVRNAEAELVKLRAKSRAETKQVEELSRERAYLAQKLKDRDEELRGKTKLLDDVHDEVISLNLQLNMSEQKVKDLKGENKELIDRWMARKGREAEEMNRAFEER</sequence>
<dbReference type="OrthoDB" id="8949486at2759"/>
<reference evidence="5" key="1">
    <citation type="submission" date="2021-02" db="EMBL/GenBank/DDBJ databases">
        <title>Genome sequence Cadophora malorum strain M34.</title>
        <authorList>
            <person name="Stefanovic E."/>
            <person name="Vu D."/>
            <person name="Scully C."/>
            <person name="Dijksterhuis J."/>
            <person name="Roader J."/>
            <person name="Houbraken J."/>
        </authorList>
    </citation>
    <scope>NUCLEOTIDE SEQUENCE</scope>
    <source>
        <strain evidence="5">M34</strain>
    </source>
</reference>
<feature type="coiled-coil region" evidence="2">
    <location>
        <begin position="84"/>
        <end position="125"/>
    </location>
</feature>
<organism evidence="5 6">
    <name type="scientific">Cadophora malorum</name>
    <dbReference type="NCBI Taxonomy" id="108018"/>
    <lineage>
        <taxon>Eukaryota</taxon>
        <taxon>Fungi</taxon>
        <taxon>Dikarya</taxon>
        <taxon>Ascomycota</taxon>
        <taxon>Pezizomycotina</taxon>
        <taxon>Leotiomycetes</taxon>
        <taxon>Helotiales</taxon>
        <taxon>Ploettnerulaceae</taxon>
        <taxon>Cadophora</taxon>
    </lineage>
</organism>
<dbReference type="EMBL" id="JAFJYH010000013">
    <property type="protein sequence ID" value="KAG4425184.1"/>
    <property type="molecule type" value="Genomic_DNA"/>
</dbReference>
<comment type="caution">
    <text evidence="5">The sequence shown here is derived from an EMBL/GenBank/DDBJ whole genome shotgun (WGS) entry which is preliminary data.</text>
</comment>
<keyword evidence="2" id="KW-0175">Coiled coil</keyword>
<evidence type="ECO:0000313" key="5">
    <source>
        <dbReference type="EMBL" id="KAG4425184.1"/>
    </source>
</evidence>
<name>A0A8H8BVG7_9HELO</name>
<feature type="region of interest" description="Disordered" evidence="3">
    <location>
        <begin position="48"/>
        <end position="78"/>
    </location>
</feature>
<feature type="domain" description="Autophagy-related protein 16" evidence="4">
    <location>
        <begin position="7"/>
        <end position="194"/>
    </location>
</feature>